<proteinExistence type="predicted"/>
<evidence type="ECO:0000313" key="2">
    <source>
        <dbReference type="Proteomes" id="UP001501705"/>
    </source>
</evidence>
<evidence type="ECO:0000313" key="1">
    <source>
        <dbReference type="EMBL" id="GAA1548378.1"/>
    </source>
</evidence>
<reference evidence="1 2" key="1">
    <citation type="journal article" date="2019" name="Int. J. Syst. Evol. Microbiol.">
        <title>The Global Catalogue of Microorganisms (GCM) 10K type strain sequencing project: providing services to taxonomists for standard genome sequencing and annotation.</title>
        <authorList>
            <consortium name="The Broad Institute Genomics Platform"/>
            <consortium name="The Broad Institute Genome Sequencing Center for Infectious Disease"/>
            <person name="Wu L."/>
            <person name="Ma J."/>
        </authorList>
    </citation>
    <scope>NUCLEOTIDE SEQUENCE [LARGE SCALE GENOMIC DNA]</scope>
    <source>
        <strain evidence="1 2">JCM 15572</strain>
    </source>
</reference>
<name>A0ABN2BWV9_9ACTN</name>
<protein>
    <submittedName>
        <fullName evidence="1">Uncharacterized protein</fullName>
    </submittedName>
</protein>
<gene>
    <name evidence="1" type="ORF">GCM10009804_00920</name>
</gene>
<accession>A0ABN2BWV9</accession>
<keyword evidence="2" id="KW-1185">Reference proteome</keyword>
<dbReference type="EMBL" id="BAAAPH010000001">
    <property type="protein sequence ID" value="GAA1548378.1"/>
    <property type="molecule type" value="Genomic_DNA"/>
</dbReference>
<dbReference type="RefSeq" id="WP_344231256.1">
    <property type="nucleotide sequence ID" value="NZ_BAAAPH010000001.1"/>
</dbReference>
<organism evidence="1 2">
    <name type="scientific">Kribbella hippodromi</name>
    <dbReference type="NCBI Taxonomy" id="434347"/>
    <lineage>
        <taxon>Bacteria</taxon>
        <taxon>Bacillati</taxon>
        <taxon>Actinomycetota</taxon>
        <taxon>Actinomycetes</taxon>
        <taxon>Propionibacteriales</taxon>
        <taxon>Kribbellaceae</taxon>
        <taxon>Kribbella</taxon>
    </lineage>
</organism>
<comment type="caution">
    <text evidence="1">The sequence shown here is derived from an EMBL/GenBank/DDBJ whole genome shotgun (WGS) entry which is preliminary data.</text>
</comment>
<dbReference type="Proteomes" id="UP001501705">
    <property type="component" value="Unassembled WGS sequence"/>
</dbReference>
<sequence>MSTPVTELPLRRVCVWLGEHKIIDHVSEPAAAARFEAAIQRQCTRLRVTSEPAGVEQ</sequence>